<dbReference type="PIRSF" id="PIRSF500176">
    <property type="entry name" value="L_ASNase"/>
    <property type="match status" value="1"/>
</dbReference>
<reference evidence="6 7" key="1">
    <citation type="submission" date="2022-12" db="EMBL/GenBank/DDBJ databases">
        <title>Chromosome-level genome of Tegillarca granosa.</title>
        <authorList>
            <person name="Kim J."/>
        </authorList>
    </citation>
    <scope>NUCLEOTIDE SEQUENCE [LARGE SCALE GENOMIC DNA]</scope>
    <source>
        <strain evidence="6">Teg-2019</strain>
        <tissue evidence="6">Adductor muscle</tissue>
    </source>
</reference>
<dbReference type="InterPro" id="IPR036770">
    <property type="entry name" value="Ankyrin_rpt-contain_sf"/>
</dbReference>
<organism evidence="6 7">
    <name type="scientific">Tegillarca granosa</name>
    <name type="common">Malaysian cockle</name>
    <name type="synonym">Anadara granosa</name>
    <dbReference type="NCBI Taxonomy" id="220873"/>
    <lineage>
        <taxon>Eukaryota</taxon>
        <taxon>Metazoa</taxon>
        <taxon>Spiralia</taxon>
        <taxon>Lophotrochozoa</taxon>
        <taxon>Mollusca</taxon>
        <taxon>Bivalvia</taxon>
        <taxon>Autobranchia</taxon>
        <taxon>Pteriomorphia</taxon>
        <taxon>Arcoida</taxon>
        <taxon>Arcoidea</taxon>
        <taxon>Arcidae</taxon>
        <taxon>Tegillarca</taxon>
    </lineage>
</organism>
<dbReference type="InterPro" id="IPR040919">
    <property type="entry name" value="Asparaginase_C"/>
</dbReference>
<dbReference type="EC" id="3.5.1.1" evidence="1"/>
<dbReference type="SMART" id="SM00248">
    <property type="entry name" value="ANK"/>
    <property type="match status" value="3"/>
</dbReference>
<comment type="caution">
    <text evidence="6">The sequence shown here is derived from an EMBL/GenBank/DDBJ whole genome shotgun (WGS) entry which is preliminary data.</text>
</comment>
<dbReference type="Pfam" id="PF00710">
    <property type="entry name" value="Asparaginase"/>
    <property type="match status" value="2"/>
</dbReference>
<dbReference type="PROSITE" id="PS51732">
    <property type="entry name" value="ASN_GLN_ASE_3"/>
    <property type="match status" value="1"/>
</dbReference>
<feature type="repeat" description="ANK" evidence="2">
    <location>
        <begin position="434"/>
        <end position="466"/>
    </location>
</feature>
<dbReference type="Pfam" id="PF12796">
    <property type="entry name" value="Ank_2"/>
    <property type="match status" value="2"/>
</dbReference>
<dbReference type="InterPro" id="IPR037152">
    <property type="entry name" value="L-asparaginase_N_sf"/>
</dbReference>
<feature type="domain" description="Asparaginase/glutaminase C-terminal" evidence="5">
    <location>
        <begin position="211"/>
        <end position="295"/>
    </location>
</feature>
<dbReference type="SUPFAM" id="SSF48403">
    <property type="entry name" value="Ankyrin repeat"/>
    <property type="match status" value="1"/>
</dbReference>
<dbReference type="InterPro" id="IPR006034">
    <property type="entry name" value="Asparaginase/glutaminase-like"/>
</dbReference>
<dbReference type="Proteomes" id="UP001217089">
    <property type="component" value="Unassembled WGS sequence"/>
</dbReference>
<dbReference type="PRINTS" id="PR00139">
    <property type="entry name" value="ASNGLNASE"/>
</dbReference>
<dbReference type="InterPro" id="IPR020827">
    <property type="entry name" value="Asparaginase/glutaminase_AS1"/>
</dbReference>
<dbReference type="Gene3D" id="1.25.40.20">
    <property type="entry name" value="Ankyrin repeat-containing domain"/>
    <property type="match status" value="2"/>
</dbReference>
<keyword evidence="7" id="KW-1185">Reference proteome</keyword>
<evidence type="ECO:0000313" key="7">
    <source>
        <dbReference type="Proteomes" id="UP001217089"/>
    </source>
</evidence>
<dbReference type="PIRSF" id="PIRSF001220">
    <property type="entry name" value="L-ASNase_gatD"/>
    <property type="match status" value="1"/>
</dbReference>
<dbReference type="PANTHER" id="PTHR11707:SF28">
    <property type="entry name" value="60 KDA LYSOPHOSPHOLIPASE"/>
    <property type="match status" value="1"/>
</dbReference>
<evidence type="ECO:0000256" key="2">
    <source>
        <dbReference type="PROSITE-ProRule" id="PRU00023"/>
    </source>
</evidence>
<evidence type="ECO:0000313" key="6">
    <source>
        <dbReference type="EMBL" id="KAJ8308774.1"/>
    </source>
</evidence>
<dbReference type="Gene3D" id="3.40.50.40">
    <property type="match status" value="1"/>
</dbReference>
<dbReference type="InterPro" id="IPR036152">
    <property type="entry name" value="Asp/glu_Ase-like_sf"/>
</dbReference>
<protein>
    <recommendedName>
        <fullName evidence="1">asparaginase</fullName>
        <ecNumber evidence="1">3.5.1.1</ecNumber>
    </recommendedName>
</protein>
<accession>A0ABQ9EUN7</accession>
<dbReference type="PROSITE" id="PS50297">
    <property type="entry name" value="ANK_REP_REGION"/>
    <property type="match status" value="2"/>
</dbReference>
<dbReference type="EMBL" id="JARBDR010000657">
    <property type="protein sequence ID" value="KAJ8308774.1"/>
    <property type="molecule type" value="Genomic_DNA"/>
</dbReference>
<dbReference type="InterPro" id="IPR002110">
    <property type="entry name" value="Ankyrin_rpt"/>
</dbReference>
<dbReference type="Pfam" id="PF17763">
    <property type="entry name" value="Asparaginase_C"/>
    <property type="match status" value="1"/>
</dbReference>
<name>A0ABQ9EUN7_TEGGR</name>
<dbReference type="SUPFAM" id="SSF53774">
    <property type="entry name" value="Glutaminase/Asparaginase"/>
    <property type="match status" value="1"/>
</dbReference>
<evidence type="ECO:0000256" key="3">
    <source>
        <dbReference type="PROSITE-ProRule" id="PRU10099"/>
    </source>
</evidence>
<evidence type="ECO:0000256" key="1">
    <source>
        <dbReference type="ARBA" id="ARBA00012920"/>
    </source>
</evidence>
<feature type="repeat" description="ANK" evidence="2">
    <location>
        <begin position="335"/>
        <end position="367"/>
    </location>
</feature>
<evidence type="ECO:0000259" key="4">
    <source>
        <dbReference type="Pfam" id="PF00710"/>
    </source>
</evidence>
<gene>
    <name evidence="6" type="ORF">KUTeg_013648</name>
</gene>
<dbReference type="SMART" id="SM00870">
    <property type="entry name" value="Asparaginase"/>
    <property type="match status" value="1"/>
</dbReference>
<proteinExistence type="predicted"/>
<dbReference type="PROSITE" id="PS00144">
    <property type="entry name" value="ASN_GLN_ASE_1"/>
    <property type="match status" value="1"/>
</dbReference>
<keyword evidence="2" id="KW-0040">ANK repeat</keyword>
<feature type="domain" description="L-asparaginase N-terminal" evidence="4">
    <location>
        <begin position="30"/>
        <end position="124"/>
    </location>
</feature>
<dbReference type="InterPro" id="IPR027473">
    <property type="entry name" value="L-asparaginase_C"/>
</dbReference>
<evidence type="ECO:0000259" key="5">
    <source>
        <dbReference type="Pfam" id="PF17763"/>
    </source>
</evidence>
<dbReference type="PANTHER" id="PTHR11707">
    <property type="entry name" value="L-ASPARAGINASE"/>
    <property type="match status" value="1"/>
</dbReference>
<sequence length="497" mass="54667">MESSEKSAMLHRDAVLTKVAESEDQDNEVRILVLYTGGTIGMGTNPNGVYEPKPDFLIEELKKLPMFHDSEYAEKCLSEDHKNFLVMPCTKQSKRIIYLVKEYKPLLDSSNMNMNDWAKIVNDIYIPIFEVLVCFDNKVLRGNRTIKNDAGSFAAFISPNLPPLASLEIKITVDWSAVFRSGGTEKFNVHTNMCHNVGILRIFPGITSQTTYGGGNAPDNRPDLLKIFQEATNMGIIIINITQCTRGFVDTSYATGKSLLDAGVVPGGDMTPEAALAKLSYVLGKDTWTVEKKRKMKVVVKEEISIMDFELIESVAKTLSLSSTEGGNLSAGNQDGRTALHVAAREGKLPVVQYLLHQGASVHAKDSQGHTPLMGAIYGKHLSIISLIVKTGGMLSIHPVRLAMELCSYAALDDVEMIKAWRTAGADLNVCDYDSRTPLHVAVSTNKKNAVKYLLDNGASWELADMFGNTALSQAQHLGFEDIIKLIEEKINSTKMT</sequence>
<dbReference type="PROSITE" id="PS50088">
    <property type="entry name" value="ANK_REPEAT"/>
    <property type="match status" value="2"/>
</dbReference>
<feature type="active site" evidence="3">
    <location>
        <position position="39"/>
    </location>
</feature>
<dbReference type="Gene3D" id="3.40.50.1170">
    <property type="entry name" value="L-asparaginase, N-terminal domain"/>
    <property type="match status" value="2"/>
</dbReference>
<dbReference type="InterPro" id="IPR027474">
    <property type="entry name" value="L-asparaginase_N"/>
</dbReference>
<feature type="domain" description="L-asparaginase N-terminal" evidence="4">
    <location>
        <begin position="129"/>
        <end position="177"/>
    </location>
</feature>